<evidence type="ECO:0008006" key="3">
    <source>
        <dbReference type="Google" id="ProtNLM"/>
    </source>
</evidence>
<protein>
    <recommendedName>
        <fullName evidence="3">Nucleotidyl transferase AbiEii/AbiGii toxin family protein</fullName>
    </recommendedName>
</protein>
<proteinExistence type="predicted"/>
<name>G0JSN2_9PROT</name>
<sequence length="229" mass="26002">MDSGQLQAWEPLFDRAMSAIDSLPAHLPKLEWTIGGGTVLMFKYRHRLSRDVDIFITDAQYLTALSPRLNDKVEDLTAHYREDSRHVKLIFDGLGEVDFVAAPRLVVNSTQAATIRGRNVLLDKAEEIIAKKCFYRADGFTARDVFDMAVFLTKDPAAVKKNIGILTARADDIQRRLAFYATNKAHWDKEISRVSTLPGFSHYPQQALSKVQKFYASPERWLKSQSLAR</sequence>
<dbReference type="Proteomes" id="UP000009220">
    <property type="component" value="Chromosome"/>
</dbReference>
<gene>
    <name evidence="1" type="ORF">Acife_0363</name>
</gene>
<dbReference type="HOGENOM" id="CLU_101791_0_0_6"/>
<dbReference type="Pfam" id="PF08843">
    <property type="entry name" value="AbiEii"/>
    <property type="match status" value="1"/>
</dbReference>
<dbReference type="STRING" id="743299.Acife_0363"/>
<dbReference type="eggNOG" id="ENOG5032HF7">
    <property type="taxonomic scope" value="Bacteria"/>
</dbReference>
<accession>G0JSN2</accession>
<reference evidence="1 2" key="1">
    <citation type="journal article" date="2011" name="J. Bacteriol.">
        <title>Draft genome of the psychrotolerant acidophile Acidithiobacillus ferrivorans SS3.</title>
        <authorList>
            <person name="Liljeqvist M."/>
            <person name="Valdes J."/>
            <person name="Holmes D.S."/>
            <person name="Dopson M."/>
        </authorList>
    </citation>
    <scope>NUCLEOTIDE SEQUENCE [LARGE SCALE GENOMIC DNA]</scope>
    <source>
        <strain evidence="1 2">SS3</strain>
    </source>
</reference>
<dbReference type="InterPro" id="IPR014942">
    <property type="entry name" value="AbiEii"/>
</dbReference>
<dbReference type="RefSeq" id="WP_014027860.1">
    <property type="nucleotide sequence ID" value="NC_015942.1"/>
</dbReference>
<evidence type="ECO:0000313" key="2">
    <source>
        <dbReference type="Proteomes" id="UP000009220"/>
    </source>
</evidence>
<dbReference type="AlphaFoldDB" id="G0JSN2"/>
<organism evidence="1 2">
    <name type="scientific">Acidithiobacillus ferrivorans SS3</name>
    <dbReference type="NCBI Taxonomy" id="743299"/>
    <lineage>
        <taxon>Bacteria</taxon>
        <taxon>Pseudomonadati</taxon>
        <taxon>Pseudomonadota</taxon>
        <taxon>Acidithiobacillia</taxon>
        <taxon>Acidithiobacillales</taxon>
        <taxon>Acidithiobacillaceae</taxon>
        <taxon>Acidithiobacillus</taxon>
    </lineage>
</organism>
<dbReference type="KEGG" id="afi:Acife_0363"/>
<dbReference type="EMBL" id="CP002985">
    <property type="protein sequence ID" value="AEM46589.1"/>
    <property type="molecule type" value="Genomic_DNA"/>
</dbReference>
<evidence type="ECO:0000313" key="1">
    <source>
        <dbReference type="EMBL" id="AEM46589.1"/>
    </source>
</evidence>